<feature type="chain" id="PRO_5037580594" evidence="2">
    <location>
        <begin position="28"/>
        <end position="200"/>
    </location>
</feature>
<gene>
    <name evidence="3" type="ORF">JJB74_28720</name>
</gene>
<protein>
    <submittedName>
        <fullName evidence="3">HupE/UreJ family protein</fullName>
    </submittedName>
</protein>
<dbReference type="AlphaFoldDB" id="A0A934T2T4"/>
<reference evidence="3" key="1">
    <citation type="submission" date="2021-01" db="EMBL/GenBank/DDBJ databases">
        <title>Genome sequence of strain Noviherbaspirillum sp. DKR-6.</title>
        <authorList>
            <person name="Chaudhary D.K."/>
        </authorList>
    </citation>
    <scope>NUCLEOTIDE SEQUENCE</scope>
    <source>
        <strain evidence="3">DKR-6</strain>
    </source>
</reference>
<keyword evidence="2" id="KW-0732">Signal</keyword>
<dbReference type="PIRSF" id="PIRSF016919">
    <property type="entry name" value="HupE_UreJ"/>
    <property type="match status" value="1"/>
</dbReference>
<feature type="transmembrane region" description="Helical" evidence="1">
    <location>
        <begin position="98"/>
        <end position="115"/>
    </location>
</feature>
<feature type="transmembrane region" description="Helical" evidence="1">
    <location>
        <begin position="68"/>
        <end position="86"/>
    </location>
</feature>
<name>A0A934T2T4_9BURK</name>
<feature type="transmembrane region" description="Helical" evidence="1">
    <location>
        <begin position="148"/>
        <end position="168"/>
    </location>
</feature>
<dbReference type="InterPro" id="IPR007038">
    <property type="entry name" value="HupE_UreJ"/>
</dbReference>
<proteinExistence type="predicted"/>
<feature type="transmembrane region" description="Helical" evidence="1">
    <location>
        <begin position="180"/>
        <end position="199"/>
    </location>
</feature>
<organism evidence="3 4">
    <name type="scientific">Noviherbaspirillum pedocola</name>
    <dbReference type="NCBI Taxonomy" id="2801341"/>
    <lineage>
        <taxon>Bacteria</taxon>
        <taxon>Pseudomonadati</taxon>
        <taxon>Pseudomonadota</taxon>
        <taxon>Betaproteobacteria</taxon>
        <taxon>Burkholderiales</taxon>
        <taxon>Oxalobacteraceae</taxon>
        <taxon>Noviherbaspirillum</taxon>
    </lineage>
</organism>
<dbReference type="Proteomes" id="UP000622890">
    <property type="component" value="Unassembled WGS sequence"/>
</dbReference>
<evidence type="ECO:0000256" key="2">
    <source>
        <dbReference type="SAM" id="SignalP"/>
    </source>
</evidence>
<keyword evidence="1" id="KW-1133">Transmembrane helix</keyword>
<accession>A0A934T2T4</accession>
<keyword evidence="1" id="KW-0812">Transmembrane</keyword>
<feature type="transmembrane region" description="Helical" evidence="1">
    <location>
        <begin position="37"/>
        <end position="61"/>
    </location>
</feature>
<sequence length="200" mass="20240">MLHMSRKIKVRSAIMAGAMLSTAPAFAHSDASHGVSFLAGLAHPLSGLDHLLAMLAVGFWAAQHKRSATWMLPAAFLLMMAAGAVAGMNHIQLPNLEAGIAASVAVLGLLIAYAVRMPAWAGAGLVSLFAILHGHAHGLELPAGTSPLLYGSGFMTATLLLLLAGLVAGMLAGRNAEGKAMRYTGAGIAAAGAMLLVGAA</sequence>
<dbReference type="Pfam" id="PF04955">
    <property type="entry name" value="HupE_UreJ"/>
    <property type="match status" value="1"/>
</dbReference>
<evidence type="ECO:0000256" key="1">
    <source>
        <dbReference type="SAM" id="Phobius"/>
    </source>
</evidence>
<feature type="signal peptide" evidence="2">
    <location>
        <begin position="1"/>
        <end position="27"/>
    </location>
</feature>
<comment type="caution">
    <text evidence="3">The sequence shown here is derived from an EMBL/GenBank/DDBJ whole genome shotgun (WGS) entry which is preliminary data.</text>
</comment>
<dbReference type="EMBL" id="JAEPBG010000024">
    <property type="protein sequence ID" value="MBK4738617.1"/>
    <property type="molecule type" value="Genomic_DNA"/>
</dbReference>
<feature type="transmembrane region" description="Helical" evidence="1">
    <location>
        <begin position="120"/>
        <end position="136"/>
    </location>
</feature>
<dbReference type="RefSeq" id="WP_200597989.1">
    <property type="nucleotide sequence ID" value="NZ_JAEPBG010000024.1"/>
</dbReference>
<keyword evidence="1" id="KW-0472">Membrane</keyword>
<evidence type="ECO:0000313" key="4">
    <source>
        <dbReference type="Proteomes" id="UP000622890"/>
    </source>
</evidence>
<evidence type="ECO:0000313" key="3">
    <source>
        <dbReference type="EMBL" id="MBK4738617.1"/>
    </source>
</evidence>
<keyword evidence="4" id="KW-1185">Reference proteome</keyword>